<organism evidence="2 3">
    <name type="scientific">Rhodococcus opacus RKJ300 = JCM 13270</name>
    <dbReference type="NCBI Taxonomy" id="1165867"/>
    <lineage>
        <taxon>Bacteria</taxon>
        <taxon>Bacillati</taxon>
        <taxon>Actinomycetota</taxon>
        <taxon>Actinomycetes</taxon>
        <taxon>Mycobacteriales</taxon>
        <taxon>Nocardiaceae</taxon>
        <taxon>Rhodococcus</taxon>
    </lineage>
</organism>
<sequence length="322" mass="35445">MATSPASERTLIEIPVDWALDDWEQYAFYPGVTGSGVIESPAKVLEMWTLEAEAPCRRRVLRPHEPSVHLRKTLQGSRIGTTHRERQGNGRDVGDHPRGHRGTPSASAPNPSYTPDSKSPPSPTSRSGGLPRPPKLFAPNGEGSSIVDRHPVLGGERGEIVFVPLTHRAETPLPGASVDLGEMHRPFGRAGVQNERCDCVVRRVDGHRDRTEFTEGAISADRRRYGHALVVGVQGSQFDPHSLLAAAVAGQFHGAVRTRRRVVEEEVLVATDPAVFAEKKRNHVHVERIVLGVGAPRRVDRQRCRLWWQVDHLSRASNGATH</sequence>
<dbReference type="EMBL" id="AJJH01000164">
    <property type="protein sequence ID" value="EID74107.1"/>
    <property type="molecule type" value="Genomic_DNA"/>
</dbReference>
<dbReference type="Proteomes" id="UP000006447">
    <property type="component" value="Unassembled WGS sequence"/>
</dbReference>
<name>I0WCJ1_RHOOP</name>
<feature type="region of interest" description="Disordered" evidence="1">
    <location>
        <begin position="67"/>
        <end position="152"/>
    </location>
</feature>
<evidence type="ECO:0000256" key="1">
    <source>
        <dbReference type="SAM" id="MobiDB-lite"/>
    </source>
</evidence>
<dbReference type="Gene3D" id="3.20.20.370">
    <property type="entry name" value="Glycoside hydrolase/deacetylase"/>
    <property type="match status" value="1"/>
</dbReference>
<protein>
    <submittedName>
        <fullName evidence="2">Hydrolase</fullName>
    </submittedName>
</protein>
<gene>
    <name evidence="2" type="ORF">W59_30469</name>
</gene>
<evidence type="ECO:0000313" key="2">
    <source>
        <dbReference type="EMBL" id="EID74107.1"/>
    </source>
</evidence>
<accession>I0WCJ1</accession>
<feature type="compositionally biased region" description="Basic and acidic residues" evidence="1">
    <location>
        <begin position="82"/>
        <end position="97"/>
    </location>
</feature>
<evidence type="ECO:0000313" key="3">
    <source>
        <dbReference type="Proteomes" id="UP000006447"/>
    </source>
</evidence>
<keyword evidence="2" id="KW-0378">Hydrolase</keyword>
<dbReference type="GO" id="GO:0016787">
    <property type="term" value="F:hydrolase activity"/>
    <property type="evidence" value="ECO:0007669"/>
    <property type="project" value="UniProtKB-KW"/>
</dbReference>
<reference evidence="2 3" key="1">
    <citation type="journal article" date="2012" name="J. Bacteriol.">
        <title>Draft genome sequence of the nitrophenol-degrading actinomycete Rhodococcus imtechensis RKJ300.</title>
        <authorList>
            <person name="Vikram S."/>
            <person name="Kumar S."/>
            <person name="Subramanian S."/>
            <person name="Raghava G.P."/>
        </authorList>
    </citation>
    <scope>NUCLEOTIDE SEQUENCE [LARGE SCALE GENOMIC DNA]</scope>
    <source>
        <strain evidence="2 3">RKJ300</strain>
    </source>
</reference>
<proteinExistence type="predicted"/>
<dbReference type="AlphaFoldDB" id="I0WCJ1"/>
<comment type="caution">
    <text evidence="2">The sequence shown here is derived from an EMBL/GenBank/DDBJ whole genome shotgun (WGS) entry which is preliminary data.</text>
</comment>